<dbReference type="Proteomes" id="UP000011135">
    <property type="component" value="Unassembled WGS sequence"/>
</dbReference>
<accession>L8JUW8</accession>
<proteinExistence type="predicted"/>
<dbReference type="AlphaFoldDB" id="L8JUW8"/>
<name>L8JUW8_9BACT</name>
<evidence type="ECO:0000313" key="1">
    <source>
        <dbReference type="EMBL" id="ELR72590.1"/>
    </source>
</evidence>
<gene>
    <name evidence="1" type="ORF">C900_00969</name>
</gene>
<keyword evidence="2" id="KW-1185">Reference proteome</keyword>
<protein>
    <submittedName>
        <fullName evidence="1">Uncharacterized protein</fullName>
    </submittedName>
</protein>
<dbReference type="EMBL" id="AMZN01000015">
    <property type="protein sequence ID" value="ELR72590.1"/>
    <property type="molecule type" value="Genomic_DNA"/>
</dbReference>
<dbReference type="STRING" id="1237149.C900_00969"/>
<reference evidence="1 2" key="1">
    <citation type="submission" date="2012-12" db="EMBL/GenBank/DDBJ databases">
        <title>Genome assembly of Fulvivirga imtechensis AK7.</title>
        <authorList>
            <person name="Nupur N."/>
            <person name="Khatri I."/>
            <person name="Kumar R."/>
            <person name="Subramanian S."/>
            <person name="Pinnaka A."/>
        </authorList>
    </citation>
    <scope>NUCLEOTIDE SEQUENCE [LARGE SCALE GENOMIC DNA]</scope>
    <source>
        <strain evidence="1 2">AK7</strain>
    </source>
</reference>
<comment type="caution">
    <text evidence="1">The sequence shown here is derived from an EMBL/GenBank/DDBJ whole genome shotgun (WGS) entry which is preliminary data.</text>
</comment>
<organism evidence="1 2">
    <name type="scientific">Fulvivirga imtechensis AK7</name>
    <dbReference type="NCBI Taxonomy" id="1237149"/>
    <lineage>
        <taxon>Bacteria</taxon>
        <taxon>Pseudomonadati</taxon>
        <taxon>Bacteroidota</taxon>
        <taxon>Cytophagia</taxon>
        <taxon>Cytophagales</taxon>
        <taxon>Fulvivirgaceae</taxon>
        <taxon>Fulvivirga</taxon>
    </lineage>
</organism>
<sequence>MCKGSVSQDAFKLKENHHVFDSSYNDAVITGQITGNEQKTEVHV</sequence>
<evidence type="ECO:0000313" key="2">
    <source>
        <dbReference type="Proteomes" id="UP000011135"/>
    </source>
</evidence>